<protein>
    <submittedName>
        <fullName evidence="2">Uncharacterized protein</fullName>
    </submittedName>
</protein>
<dbReference type="EMBL" id="JABANO010031602">
    <property type="protein sequence ID" value="KAF4709992.1"/>
    <property type="molecule type" value="Genomic_DNA"/>
</dbReference>
<sequence>NGSCLKKESSEVKGESSEVKGESSEVKGESTVVKGESTAVKSEPSGGRAGLSLRYRFGRCSEGHVDMASGCATKSEPLKEDSKPEGERLVPQCKQEGREATGPRMGGPSEDCEVISISSDDTQSRKEEDVVSLEAEFTPYQSVDVIDLTEDVVEAEIVGGELPSDAGVCVKTDPVGGNP</sequence>
<feature type="compositionally biased region" description="Basic and acidic residues" evidence="1">
    <location>
        <begin position="1"/>
        <end position="28"/>
    </location>
</feature>
<organism evidence="2 3">
    <name type="scientific">Perkinsus olseni</name>
    <name type="common">Perkinsus atlanticus</name>
    <dbReference type="NCBI Taxonomy" id="32597"/>
    <lineage>
        <taxon>Eukaryota</taxon>
        <taxon>Sar</taxon>
        <taxon>Alveolata</taxon>
        <taxon>Perkinsozoa</taxon>
        <taxon>Perkinsea</taxon>
        <taxon>Perkinsida</taxon>
        <taxon>Perkinsidae</taxon>
        <taxon>Perkinsus</taxon>
    </lineage>
</organism>
<evidence type="ECO:0000313" key="3">
    <source>
        <dbReference type="Proteomes" id="UP000553632"/>
    </source>
</evidence>
<accession>A0A7J6QP45</accession>
<feature type="non-terminal residue" evidence="2">
    <location>
        <position position="179"/>
    </location>
</feature>
<feature type="non-terminal residue" evidence="2">
    <location>
        <position position="1"/>
    </location>
</feature>
<reference evidence="2 3" key="1">
    <citation type="submission" date="2020-04" db="EMBL/GenBank/DDBJ databases">
        <title>Perkinsus olseni comparative genomics.</title>
        <authorList>
            <person name="Bogema D.R."/>
        </authorList>
    </citation>
    <scope>NUCLEOTIDE SEQUENCE [LARGE SCALE GENOMIC DNA]</scope>
    <source>
        <strain evidence="2 3">ATCC PRA-207</strain>
    </source>
</reference>
<gene>
    <name evidence="2" type="ORF">FOZ63_022445</name>
</gene>
<feature type="compositionally biased region" description="Basic and acidic residues" evidence="1">
    <location>
        <begin position="76"/>
        <end position="88"/>
    </location>
</feature>
<name>A0A7J6QP45_PEROL</name>
<feature type="region of interest" description="Disordered" evidence="1">
    <location>
        <begin position="1"/>
        <end position="51"/>
    </location>
</feature>
<dbReference type="AlphaFoldDB" id="A0A7J6QP45"/>
<evidence type="ECO:0000256" key="1">
    <source>
        <dbReference type="SAM" id="MobiDB-lite"/>
    </source>
</evidence>
<proteinExistence type="predicted"/>
<comment type="caution">
    <text evidence="2">The sequence shown here is derived from an EMBL/GenBank/DDBJ whole genome shotgun (WGS) entry which is preliminary data.</text>
</comment>
<feature type="region of interest" description="Disordered" evidence="1">
    <location>
        <begin position="65"/>
        <end position="131"/>
    </location>
</feature>
<dbReference type="Proteomes" id="UP000553632">
    <property type="component" value="Unassembled WGS sequence"/>
</dbReference>
<keyword evidence="3" id="KW-1185">Reference proteome</keyword>
<evidence type="ECO:0000313" key="2">
    <source>
        <dbReference type="EMBL" id="KAF4709992.1"/>
    </source>
</evidence>